<protein>
    <recommendedName>
        <fullName evidence="6">RING-type domain-containing protein</fullName>
    </recommendedName>
</protein>
<evidence type="ECO:0000313" key="7">
    <source>
        <dbReference type="EMBL" id="CAE0792400.1"/>
    </source>
</evidence>
<keyword evidence="1" id="KW-0479">Metal-binding</keyword>
<keyword evidence="2 4" id="KW-0863">Zinc-finger</keyword>
<keyword evidence="3" id="KW-0862">Zinc</keyword>
<dbReference type="PANTHER" id="PTHR15710">
    <property type="entry name" value="E3 UBIQUITIN-PROTEIN LIGASE PRAJA"/>
    <property type="match status" value="1"/>
</dbReference>
<dbReference type="SMART" id="SM00184">
    <property type="entry name" value="RING"/>
    <property type="match status" value="1"/>
</dbReference>
<proteinExistence type="predicted"/>
<dbReference type="Gene3D" id="3.30.40.10">
    <property type="entry name" value="Zinc/RING finger domain, C3HC4 (zinc finger)"/>
    <property type="match status" value="1"/>
</dbReference>
<accession>A0A7S4CB86</accession>
<evidence type="ECO:0000256" key="5">
    <source>
        <dbReference type="SAM" id="MobiDB-lite"/>
    </source>
</evidence>
<dbReference type="GO" id="GO:0016567">
    <property type="term" value="P:protein ubiquitination"/>
    <property type="evidence" value="ECO:0007669"/>
    <property type="project" value="TreeGrafter"/>
</dbReference>
<feature type="compositionally biased region" description="Polar residues" evidence="5">
    <location>
        <begin position="104"/>
        <end position="124"/>
    </location>
</feature>
<evidence type="ECO:0000256" key="4">
    <source>
        <dbReference type="PROSITE-ProRule" id="PRU00175"/>
    </source>
</evidence>
<dbReference type="GO" id="GO:0061630">
    <property type="term" value="F:ubiquitin protein ligase activity"/>
    <property type="evidence" value="ECO:0007669"/>
    <property type="project" value="TreeGrafter"/>
</dbReference>
<dbReference type="AlphaFoldDB" id="A0A7S4CB86"/>
<dbReference type="InterPro" id="IPR001841">
    <property type="entry name" value="Znf_RING"/>
</dbReference>
<evidence type="ECO:0000256" key="3">
    <source>
        <dbReference type="ARBA" id="ARBA00022833"/>
    </source>
</evidence>
<dbReference type="Pfam" id="PF13639">
    <property type="entry name" value="zf-RING_2"/>
    <property type="match status" value="1"/>
</dbReference>
<name>A0A7S4CB86_9EUGL</name>
<feature type="region of interest" description="Disordered" evidence="5">
    <location>
        <begin position="101"/>
        <end position="124"/>
    </location>
</feature>
<evidence type="ECO:0000256" key="1">
    <source>
        <dbReference type="ARBA" id="ARBA00022723"/>
    </source>
</evidence>
<reference evidence="7" key="1">
    <citation type="submission" date="2021-01" db="EMBL/GenBank/DDBJ databases">
        <authorList>
            <person name="Corre E."/>
            <person name="Pelletier E."/>
            <person name="Niang G."/>
            <person name="Scheremetjew M."/>
            <person name="Finn R."/>
            <person name="Kale V."/>
            <person name="Holt S."/>
            <person name="Cochrane G."/>
            <person name="Meng A."/>
            <person name="Brown T."/>
            <person name="Cohen L."/>
        </authorList>
    </citation>
    <scope>NUCLEOTIDE SEQUENCE</scope>
    <source>
        <strain evidence="7">CCMP1594</strain>
    </source>
</reference>
<dbReference type="SUPFAM" id="SSF57850">
    <property type="entry name" value="RING/U-box"/>
    <property type="match status" value="1"/>
</dbReference>
<dbReference type="InterPro" id="IPR013083">
    <property type="entry name" value="Znf_RING/FYVE/PHD"/>
</dbReference>
<organism evidence="7">
    <name type="scientific">Eutreptiella gymnastica</name>
    <dbReference type="NCBI Taxonomy" id="73025"/>
    <lineage>
        <taxon>Eukaryota</taxon>
        <taxon>Discoba</taxon>
        <taxon>Euglenozoa</taxon>
        <taxon>Euglenida</taxon>
        <taxon>Spirocuta</taxon>
        <taxon>Euglenophyceae</taxon>
        <taxon>Eutreptiales</taxon>
        <taxon>Eutreptiaceae</taxon>
        <taxon>Eutreptiella</taxon>
    </lineage>
</organism>
<evidence type="ECO:0000259" key="6">
    <source>
        <dbReference type="PROSITE" id="PS50089"/>
    </source>
</evidence>
<feature type="domain" description="RING-type" evidence="6">
    <location>
        <begin position="179"/>
        <end position="220"/>
    </location>
</feature>
<sequence length="249" mass="28039">MEDLDQMVKGLNRRKTFLESVAKISALFQGFSHHPSDRKAALMDVLKRVSKVLNARYTDEDYWHAGLELFTLGLSVSEDPKDTELLQSYIDRCNEHFDDAKPHVQSTSNGTTTTFNPFEPSSNRPGVENVPFDAAYAPVMFVTESMLDQLSCGDGPPPASREARSSLGVVTITEEGATCCVCQESLPVKSKAQKMPCGHLFHWECLIEWLERHNSCPICRHRLPSEKQYLDDEADAIQRRPAEKTNLYS</sequence>
<dbReference type="GO" id="GO:0008270">
    <property type="term" value="F:zinc ion binding"/>
    <property type="evidence" value="ECO:0007669"/>
    <property type="project" value="UniProtKB-KW"/>
</dbReference>
<dbReference type="EMBL" id="HBJA01011151">
    <property type="protein sequence ID" value="CAE0792400.1"/>
    <property type="molecule type" value="Transcribed_RNA"/>
</dbReference>
<evidence type="ECO:0000256" key="2">
    <source>
        <dbReference type="ARBA" id="ARBA00022771"/>
    </source>
</evidence>
<gene>
    <name evidence="7" type="ORF">EGYM00163_LOCUS3516</name>
</gene>
<dbReference type="GO" id="GO:0005737">
    <property type="term" value="C:cytoplasm"/>
    <property type="evidence" value="ECO:0007669"/>
    <property type="project" value="TreeGrafter"/>
</dbReference>
<dbReference type="PANTHER" id="PTHR15710:SF243">
    <property type="entry name" value="E3 UBIQUITIN-PROTEIN LIGASE PRAJA-2 ISOFORM X1"/>
    <property type="match status" value="1"/>
</dbReference>
<dbReference type="PROSITE" id="PS50089">
    <property type="entry name" value="ZF_RING_2"/>
    <property type="match status" value="1"/>
</dbReference>